<sequence length="103" mass="12250">MKKKELVLRTNYVEEAHNEEDKEEDKDKLFQDYVSQQMENEKFLQEPEYMLSPEYEMLATDQASIDKIEAQCGDQVEKVYDVERQLVEIEIDRRDAEAIKPTS</sequence>
<feature type="non-terminal residue" evidence="1">
    <location>
        <position position="103"/>
    </location>
</feature>
<evidence type="ECO:0000313" key="1">
    <source>
        <dbReference type="EMBL" id="PNX73878.1"/>
    </source>
</evidence>
<protein>
    <submittedName>
        <fullName evidence="1">Uncharacterized protein</fullName>
    </submittedName>
</protein>
<dbReference type="Proteomes" id="UP000236291">
    <property type="component" value="Unassembled WGS sequence"/>
</dbReference>
<name>A0A2K3L5S3_TRIPR</name>
<organism evidence="1 2">
    <name type="scientific">Trifolium pratense</name>
    <name type="common">Red clover</name>
    <dbReference type="NCBI Taxonomy" id="57577"/>
    <lineage>
        <taxon>Eukaryota</taxon>
        <taxon>Viridiplantae</taxon>
        <taxon>Streptophyta</taxon>
        <taxon>Embryophyta</taxon>
        <taxon>Tracheophyta</taxon>
        <taxon>Spermatophyta</taxon>
        <taxon>Magnoliopsida</taxon>
        <taxon>eudicotyledons</taxon>
        <taxon>Gunneridae</taxon>
        <taxon>Pentapetalae</taxon>
        <taxon>rosids</taxon>
        <taxon>fabids</taxon>
        <taxon>Fabales</taxon>
        <taxon>Fabaceae</taxon>
        <taxon>Papilionoideae</taxon>
        <taxon>50 kb inversion clade</taxon>
        <taxon>NPAAA clade</taxon>
        <taxon>Hologalegina</taxon>
        <taxon>IRL clade</taxon>
        <taxon>Trifolieae</taxon>
        <taxon>Trifolium</taxon>
    </lineage>
</organism>
<reference evidence="1 2" key="2">
    <citation type="journal article" date="2017" name="Front. Plant Sci.">
        <title>Gene Classification and Mining of Molecular Markers Useful in Red Clover (Trifolium pratense) Breeding.</title>
        <authorList>
            <person name="Istvanek J."/>
            <person name="Dluhosova J."/>
            <person name="Dluhos P."/>
            <person name="Patkova L."/>
            <person name="Nedelnik J."/>
            <person name="Repkova J."/>
        </authorList>
    </citation>
    <scope>NUCLEOTIDE SEQUENCE [LARGE SCALE GENOMIC DNA]</scope>
    <source>
        <strain evidence="2">cv. Tatra</strain>
        <tissue evidence="1">Young leaves</tissue>
    </source>
</reference>
<proteinExistence type="predicted"/>
<dbReference type="EMBL" id="ASHM01026693">
    <property type="protein sequence ID" value="PNX73878.1"/>
    <property type="molecule type" value="Genomic_DNA"/>
</dbReference>
<comment type="caution">
    <text evidence="1">The sequence shown here is derived from an EMBL/GenBank/DDBJ whole genome shotgun (WGS) entry which is preliminary data.</text>
</comment>
<accession>A0A2K3L5S3</accession>
<reference evidence="1 2" key="1">
    <citation type="journal article" date="2014" name="Am. J. Bot.">
        <title>Genome assembly and annotation for red clover (Trifolium pratense; Fabaceae).</title>
        <authorList>
            <person name="Istvanek J."/>
            <person name="Jaros M."/>
            <person name="Krenek A."/>
            <person name="Repkova J."/>
        </authorList>
    </citation>
    <scope>NUCLEOTIDE SEQUENCE [LARGE SCALE GENOMIC DNA]</scope>
    <source>
        <strain evidence="2">cv. Tatra</strain>
        <tissue evidence="1">Young leaves</tissue>
    </source>
</reference>
<dbReference type="AlphaFoldDB" id="A0A2K3L5S3"/>
<gene>
    <name evidence="1" type="ORF">L195_g029787</name>
</gene>
<evidence type="ECO:0000313" key="2">
    <source>
        <dbReference type="Proteomes" id="UP000236291"/>
    </source>
</evidence>